<protein>
    <submittedName>
        <fullName evidence="2">Uncharacterized protein</fullName>
    </submittedName>
</protein>
<sequence length="81" mass="9240">MSERFKVTKHDEPSGKNYKNYGATSAESDMELKGKLLPESGISVSLAVHKYNLKLRKHTFSMYGIHKFGPMEQLAWANTFM</sequence>
<name>A0A9P0TLF4_PIEBR</name>
<dbReference type="AlphaFoldDB" id="A0A9P0TLF4"/>
<keyword evidence="3" id="KW-1185">Reference proteome</keyword>
<dbReference type="Proteomes" id="UP001152562">
    <property type="component" value="Unassembled WGS sequence"/>
</dbReference>
<evidence type="ECO:0000313" key="3">
    <source>
        <dbReference type="Proteomes" id="UP001152562"/>
    </source>
</evidence>
<comment type="caution">
    <text evidence="2">The sequence shown here is derived from an EMBL/GenBank/DDBJ whole genome shotgun (WGS) entry which is preliminary data.</text>
</comment>
<evidence type="ECO:0000313" key="2">
    <source>
        <dbReference type="EMBL" id="CAH4031367.1"/>
    </source>
</evidence>
<feature type="region of interest" description="Disordered" evidence="1">
    <location>
        <begin position="1"/>
        <end position="22"/>
    </location>
</feature>
<reference evidence="2" key="1">
    <citation type="submission" date="2022-05" db="EMBL/GenBank/DDBJ databases">
        <authorList>
            <person name="Okamura Y."/>
        </authorList>
    </citation>
    <scope>NUCLEOTIDE SEQUENCE</scope>
</reference>
<proteinExistence type="predicted"/>
<accession>A0A9P0TLF4</accession>
<evidence type="ECO:0000256" key="1">
    <source>
        <dbReference type="SAM" id="MobiDB-lite"/>
    </source>
</evidence>
<gene>
    <name evidence="2" type="ORF">PIBRA_LOCUS7898</name>
</gene>
<feature type="compositionally biased region" description="Basic and acidic residues" evidence="1">
    <location>
        <begin position="1"/>
        <end position="14"/>
    </location>
</feature>
<organism evidence="2 3">
    <name type="scientific">Pieris brassicae</name>
    <name type="common">White butterfly</name>
    <name type="synonym">Large white butterfly</name>
    <dbReference type="NCBI Taxonomy" id="7116"/>
    <lineage>
        <taxon>Eukaryota</taxon>
        <taxon>Metazoa</taxon>
        <taxon>Ecdysozoa</taxon>
        <taxon>Arthropoda</taxon>
        <taxon>Hexapoda</taxon>
        <taxon>Insecta</taxon>
        <taxon>Pterygota</taxon>
        <taxon>Neoptera</taxon>
        <taxon>Endopterygota</taxon>
        <taxon>Lepidoptera</taxon>
        <taxon>Glossata</taxon>
        <taxon>Ditrysia</taxon>
        <taxon>Papilionoidea</taxon>
        <taxon>Pieridae</taxon>
        <taxon>Pierinae</taxon>
        <taxon>Pieris</taxon>
    </lineage>
</organism>
<dbReference type="EMBL" id="CALOZG010000013">
    <property type="protein sequence ID" value="CAH4031367.1"/>
    <property type="molecule type" value="Genomic_DNA"/>
</dbReference>